<reference evidence="1 2" key="1">
    <citation type="submission" date="2016-10" db="EMBL/GenBank/DDBJ databases">
        <authorList>
            <person name="de Groot N.N."/>
        </authorList>
    </citation>
    <scope>NUCLEOTIDE SEQUENCE [LARGE SCALE GENOMIC DNA]</scope>
    <source>
        <strain evidence="1 2">DSM 23413</strain>
    </source>
</reference>
<gene>
    <name evidence="1" type="ORF">SAMN05421751_12317</name>
</gene>
<protein>
    <submittedName>
        <fullName evidence="1">Uncharacterized protein</fullName>
    </submittedName>
</protein>
<organism evidence="1 2">
    <name type="scientific">Jhaorihella thermophila</name>
    <dbReference type="NCBI Taxonomy" id="488547"/>
    <lineage>
        <taxon>Bacteria</taxon>
        <taxon>Pseudomonadati</taxon>
        <taxon>Pseudomonadota</taxon>
        <taxon>Alphaproteobacteria</taxon>
        <taxon>Rhodobacterales</taxon>
        <taxon>Paracoccaceae</taxon>
        <taxon>Jhaorihella</taxon>
    </lineage>
</organism>
<sequence>MTTPNLALPYIAAAQAQKHVTHNAALDLLDGLV</sequence>
<name>A0A1H5YXN9_9RHOB</name>
<evidence type="ECO:0000313" key="2">
    <source>
        <dbReference type="Proteomes" id="UP000236742"/>
    </source>
</evidence>
<dbReference type="AlphaFoldDB" id="A0A1H5YXN9"/>
<dbReference type="EMBL" id="FNVD01000023">
    <property type="protein sequence ID" value="SEG27936.1"/>
    <property type="molecule type" value="Genomic_DNA"/>
</dbReference>
<proteinExistence type="predicted"/>
<keyword evidence="2" id="KW-1185">Reference proteome</keyword>
<evidence type="ECO:0000313" key="1">
    <source>
        <dbReference type="EMBL" id="SEG27936.1"/>
    </source>
</evidence>
<accession>A0A1H5YXN9</accession>
<dbReference type="Proteomes" id="UP000236742">
    <property type="component" value="Unassembled WGS sequence"/>
</dbReference>